<sequence>MSRAMLRGCLRVQGTHWRPFPSASWVCSSELLAVTPLLCWRLQAFWSVTLAGVCPVGLWVLGQRSRPTSAFFSLQNFLLWLFCPEKPTVPERQPVHESLLQGGFWLVDPGSLEGQMNNNVEELAFSYITMCCAKSLHSCPTLCNPVDCSPPGPSVQGILQSHPEEPISTGFIHVVMCLGDPGVCLPMTSPVTQSDAQHRPTEPCCSFRDRLAVGQSFFSHSTHS</sequence>
<reference evidence="1" key="1">
    <citation type="submission" date="2023-04" db="EMBL/GenBank/DDBJ databases">
        <authorList>
            <consortium name="ELIXIR-Norway"/>
        </authorList>
    </citation>
    <scope>NUCLEOTIDE SEQUENCE [LARGE SCALE GENOMIC DNA]</scope>
</reference>
<name>A0ABN8XTA8_RANTA</name>
<accession>A0ABN8XTA8</accession>
<proteinExistence type="predicted"/>
<protein>
    <submittedName>
        <fullName evidence="1">Uncharacterized protein</fullName>
    </submittedName>
</protein>
<organism evidence="1 2">
    <name type="scientific">Rangifer tarandus platyrhynchus</name>
    <name type="common">Svalbard reindeer</name>
    <dbReference type="NCBI Taxonomy" id="3082113"/>
    <lineage>
        <taxon>Eukaryota</taxon>
        <taxon>Metazoa</taxon>
        <taxon>Chordata</taxon>
        <taxon>Craniata</taxon>
        <taxon>Vertebrata</taxon>
        <taxon>Euteleostomi</taxon>
        <taxon>Mammalia</taxon>
        <taxon>Eutheria</taxon>
        <taxon>Laurasiatheria</taxon>
        <taxon>Artiodactyla</taxon>
        <taxon>Ruminantia</taxon>
        <taxon>Pecora</taxon>
        <taxon>Cervidae</taxon>
        <taxon>Odocoileinae</taxon>
        <taxon>Rangifer</taxon>
    </lineage>
</organism>
<dbReference type="Proteomes" id="UP001176941">
    <property type="component" value="Chromosome 1"/>
</dbReference>
<evidence type="ECO:0000313" key="2">
    <source>
        <dbReference type="Proteomes" id="UP001176941"/>
    </source>
</evidence>
<keyword evidence="2" id="KW-1185">Reference proteome</keyword>
<evidence type="ECO:0000313" key="1">
    <source>
        <dbReference type="EMBL" id="CAI9152632.1"/>
    </source>
</evidence>
<gene>
    <name evidence="1" type="ORF">MRATA1EN1_LOCUS1594</name>
</gene>
<dbReference type="EMBL" id="OX459937">
    <property type="protein sequence ID" value="CAI9152632.1"/>
    <property type="molecule type" value="Genomic_DNA"/>
</dbReference>